<dbReference type="InParanoid" id="F0ZIW6"/>
<organism evidence="1 2">
    <name type="scientific">Dictyostelium purpureum</name>
    <name type="common">Slime mold</name>
    <dbReference type="NCBI Taxonomy" id="5786"/>
    <lineage>
        <taxon>Eukaryota</taxon>
        <taxon>Amoebozoa</taxon>
        <taxon>Evosea</taxon>
        <taxon>Eumycetozoa</taxon>
        <taxon>Dictyostelia</taxon>
        <taxon>Dictyosteliales</taxon>
        <taxon>Dictyosteliaceae</taxon>
        <taxon>Dictyostelium</taxon>
    </lineage>
</organism>
<dbReference type="PANTHER" id="PTHR32488:SF76">
    <property type="entry name" value="ANKYRIN REPEAT-CONTAINING PROTEIN-RELATED"/>
    <property type="match status" value="1"/>
</dbReference>
<dbReference type="EMBL" id="GL871037">
    <property type="protein sequence ID" value="EGC36113.1"/>
    <property type="molecule type" value="Genomic_DNA"/>
</dbReference>
<evidence type="ECO:0000313" key="1">
    <source>
        <dbReference type="EMBL" id="EGC36113.1"/>
    </source>
</evidence>
<protein>
    <submittedName>
        <fullName evidence="1">Uncharacterized protein</fullName>
    </submittedName>
</protein>
<proteinExistence type="predicted"/>
<name>F0ZIW6_DICPU</name>
<gene>
    <name evidence="1" type="ORF">DICPUDRAFT_78214</name>
</gene>
<dbReference type="PANTHER" id="PTHR32488">
    <property type="entry name" value="UPF0746 PROTEIN DDB_G0280785-RELATED"/>
    <property type="match status" value="1"/>
</dbReference>
<sequence length="880" mass="103656">MVDISQTEILFWKIFKNKILLSKIFCKSLNYERLVKADEILIRFNDGISVIKERVRNSSYITYNSIEPIYNKITKDTFENIDFYKQLFTNYPKYFMFSEIALPLIFKCSNLVALRVYIDQFKITNDQINYLANSYYKVLIINHSNSQILNYKSFKMLSHLILYHGVQLRSSVEMVETVKGGNLYYMIIYFKGGLLTFGQLLDITKSFISFFSNGIKINFKNKKLDKDKFIDKFISALLDSSCPGIGSSKSFSLSTTDIVKKKLFSKTINFEPQIKFVSALNNNNSNNNNNNDFVKNKSDIKKNKSGSISKFIKELESNELVKQHLDIDILKLLRVCTFIDCNCSELINNSNINNSNSNNSNSNNSSNNNILNFIKRCKELRAYILKLIKSYFLITNESIEIWYKKQICEDISSLNILEYCSYFFNYMYSYFNSISNNNNNIIENNFILNCLEIILNNNKSITPFLVILEIGDLKLIELFHQKYKESIESLFNSSYNDYNIGYLMRSIKSTAVLDFFYKNYQDSPIFTNHSVNWKYISSIPILEHYEMLIKNMDFKLLIDDYKYFNPTLYQYFIIDKELKPLFRDLEQISLELLSRALESQSSLLSVYQLSNNFLLSSCQKIVSEYIQYERHDILVSIFKHLKLPEINLVSIIEQERPFKLLRWIANNYSQKDQIPYPTDPNPFYTVRMNLNYPYGIDYQETVTVEMSVYQLFYSFIFSEGFNNAIELIKINPLVFKYHKFIENNKKTTPLIVKFLDYTTNYYFTTLENIDDQDKSISTLITILKSILIFYLKDSAVSGNIDFFKILFIKYSYFIKKQFKNGETLLEPLQLVEILNNASKSNNIDILEVILSNYYTNFSKNEYYKLINQSYPAHQYFLKFK</sequence>
<dbReference type="Proteomes" id="UP000001064">
    <property type="component" value="Unassembled WGS sequence"/>
</dbReference>
<accession>F0ZIW6</accession>
<dbReference type="KEGG" id="dpp:DICPUDRAFT_78214"/>
<evidence type="ECO:0000313" key="2">
    <source>
        <dbReference type="Proteomes" id="UP000001064"/>
    </source>
</evidence>
<dbReference type="AlphaFoldDB" id="F0ZIW6"/>
<keyword evidence="2" id="KW-1185">Reference proteome</keyword>
<reference evidence="2" key="1">
    <citation type="journal article" date="2011" name="Genome Biol.">
        <title>Comparative genomics of the social amoebae Dictyostelium discoideum and Dictyostelium purpureum.</title>
        <authorList>
            <consortium name="US DOE Joint Genome Institute (JGI-PGF)"/>
            <person name="Sucgang R."/>
            <person name="Kuo A."/>
            <person name="Tian X."/>
            <person name="Salerno W."/>
            <person name="Parikh A."/>
            <person name="Feasley C.L."/>
            <person name="Dalin E."/>
            <person name="Tu H."/>
            <person name="Huang E."/>
            <person name="Barry K."/>
            <person name="Lindquist E."/>
            <person name="Shapiro H."/>
            <person name="Bruce D."/>
            <person name="Schmutz J."/>
            <person name="Salamov A."/>
            <person name="Fey P."/>
            <person name="Gaudet P."/>
            <person name="Anjard C."/>
            <person name="Babu M.M."/>
            <person name="Basu S."/>
            <person name="Bushmanova Y."/>
            <person name="van der Wel H."/>
            <person name="Katoh-Kurasawa M."/>
            <person name="Dinh C."/>
            <person name="Coutinho P.M."/>
            <person name="Saito T."/>
            <person name="Elias M."/>
            <person name="Schaap P."/>
            <person name="Kay R.R."/>
            <person name="Henrissat B."/>
            <person name="Eichinger L."/>
            <person name="Rivero F."/>
            <person name="Putnam N.H."/>
            <person name="West C.M."/>
            <person name="Loomis W.F."/>
            <person name="Chisholm R.L."/>
            <person name="Shaulsky G."/>
            <person name="Strassmann J.E."/>
            <person name="Queller D.C."/>
            <person name="Kuspa A."/>
            <person name="Grigoriev I.V."/>
        </authorList>
    </citation>
    <scope>NUCLEOTIDE SEQUENCE [LARGE SCALE GENOMIC DNA]</scope>
    <source>
        <strain evidence="2">QSDP1</strain>
    </source>
</reference>
<dbReference type="InterPro" id="IPR051904">
    <property type="entry name" value="UPF0746_actin_org"/>
</dbReference>
<dbReference type="RefSeq" id="XP_003287370.1">
    <property type="nucleotide sequence ID" value="XM_003287322.1"/>
</dbReference>
<dbReference type="GeneID" id="10501228"/>
<dbReference type="VEuPathDB" id="AmoebaDB:DICPUDRAFT_78214"/>